<keyword evidence="3" id="KW-1003">Cell membrane</keyword>
<dbReference type="Pfam" id="PF02537">
    <property type="entry name" value="CRCB"/>
    <property type="match status" value="2"/>
</dbReference>
<comment type="function">
    <text evidence="1">Fluoride channel required for the rapid expulsion of cytoplasmic fluoride.</text>
</comment>
<dbReference type="InterPro" id="IPR003691">
    <property type="entry name" value="FluC"/>
</dbReference>
<evidence type="ECO:0000313" key="11">
    <source>
        <dbReference type="EMBL" id="KAG8470788.1"/>
    </source>
</evidence>
<protein>
    <recommendedName>
        <fullName evidence="13">Fluoride ion transporter CrcB</fullName>
    </recommendedName>
</protein>
<dbReference type="AlphaFoldDB" id="A0A8J5XSA5"/>
<evidence type="ECO:0000256" key="6">
    <source>
        <dbReference type="ARBA" id="ARBA00023136"/>
    </source>
</evidence>
<evidence type="ECO:0000256" key="2">
    <source>
        <dbReference type="ARBA" id="ARBA00004651"/>
    </source>
</evidence>
<sequence>MEAGGGGSTRETVPAPLRVDSSRATYASAPRTLASRANSAQRLAHADDDAQRSMGIATFSEYYTLSFDLRKMANLASIAFFSSLGVLLRFGAGVFFSDYLQATVSTIERDASGILFHDLMVNVLGSWMMGLFAAFRAEIQGFSPALYVGLTTGLCGCATTFSAWVSSMVVLAWDFDDGCALYPFSAVLGNVIGFGLAYSAHAVGQHFATCLRHGSAAWRGSARAAQLLVPDNGAVLTAGVLAHKAGAARPSGAPPSPASLRSARSEVPVISEAGDDDVGALVTEERGAAAPELNRGVVRYFYEWDVTSECWERMRLGVTVLLWLSVAGVYIALYVQAAQQRERVLLLACIIAPVGAWLRYVITFSNKNTPTFPLYTYLCNLVSTVLSILIYVALTKVIPAGAERLGERAQFRLNEWLLALSLGFCGCLSTVSSFVHEVAMLWEKATLYDAYFYALTTLVSVHVICLAFLLPFSVHFSECENGPALGAAGGGHT</sequence>
<dbReference type="GO" id="GO:1903425">
    <property type="term" value="F:fluoride transmembrane transporter activity"/>
    <property type="evidence" value="ECO:0007669"/>
    <property type="project" value="TreeGrafter"/>
</dbReference>
<feature type="transmembrane region" description="Helical" evidence="10">
    <location>
        <begin position="147"/>
        <end position="173"/>
    </location>
</feature>
<dbReference type="OrthoDB" id="409792at2759"/>
<feature type="transmembrane region" description="Helical" evidence="10">
    <location>
        <begin position="116"/>
        <end position="135"/>
    </location>
</feature>
<dbReference type="OMA" id="LQSYGFW"/>
<keyword evidence="5 10" id="KW-1133">Transmembrane helix</keyword>
<feature type="transmembrane region" description="Helical" evidence="10">
    <location>
        <begin position="374"/>
        <end position="394"/>
    </location>
</feature>
<evidence type="ECO:0000256" key="8">
    <source>
        <dbReference type="ARBA" id="ARBA00035585"/>
    </source>
</evidence>
<dbReference type="PANTHER" id="PTHR28259:SF1">
    <property type="entry name" value="FLUORIDE EXPORT PROTEIN 1-RELATED"/>
    <property type="match status" value="1"/>
</dbReference>
<feature type="transmembrane region" description="Helical" evidence="10">
    <location>
        <begin position="75"/>
        <end position="96"/>
    </location>
</feature>
<keyword evidence="12" id="KW-1185">Reference proteome</keyword>
<proteinExistence type="inferred from homology"/>
<evidence type="ECO:0000256" key="1">
    <source>
        <dbReference type="ARBA" id="ARBA00002598"/>
    </source>
</evidence>
<evidence type="ECO:0000313" key="12">
    <source>
        <dbReference type="Proteomes" id="UP000751190"/>
    </source>
</evidence>
<comment type="subcellular location">
    <subcellularLocation>
        <location evidence="2">Cell membrane</location>
        <topology evidence="2">Multi-pass membrane protein</topology>
    </subcellularLocation>
</comment>
<evidence type="ECO:0008006" key="13">
    <source>
        <dbReference type="Google" id="ProtNLM"/>
    </source>
</evidence>
<reference evidence="11" key="1">
    <citation type="submission" date="2021-05" db="EMBL/GenBank/DDBJ databases">
        <title>The genome of the haptophyte Pavlova lutheri (Diacronema luteri, Pavlovales) - a model for lipid biosynthesis in eukaryotic algae.</title>
        <authorList>
            <person name="Hulatt C.J."/>
            <person name="Posewitz M.C."/>
        </authorList>
    </citation>
    <scope>NUCLEOTIDE SEQUENCE</scope>
    <source>
        <strain evidence="11">NIVA-4/92</strain>
    </source>
</reference>
<evidence type="ECO:0000256" key="3">
    <source>
        <dbReference type="ARBA" id="ARBA00022475"/>
    </source>
</evidence>
<evidence type="ECO:0000256" key="7">
    <source>
        <dbReference type="ARBA" id="ARBA00035120"/>
    </source>
</evidence>
<evidence type="ECO:0000256" key="10">
    <source>
        <dbReference type="SAM" id="Phobius"/>
    </source>
</evidence>
<feature type="transmembrane region" description="Helical" evidence="10">
    <location>
        <begin position="344"/>
        <end position="362"/>
    </location>
</feature>
<comment type="catalytic activity">
    <reaction evidence="8">
        <text>fluoride(in) = fluoride(out)</text>
        <dbReference type="Rhea" id="RHEA:76159"/>
        <dbReference type="ChEBI" id="CHEBI:17051"/>
    </reaction>
    <physiologicalReaction direction="left-to-right" evidence="8">
        <dbReference type="Rhea" id="RHEA:76160"/>
    </physiologicalReaction>
</comment>
<dbReference type="GO" id="GO:0005886">
    <property type="term" value="C:plasma membrane"/>
    <property type="evidence" value="ECO:0007669"/>
    <property type="project" value="UniProtKB-SubCell"/>
</dbReference>
<name>A0A8J5XSA5_DIALT</name>
<dbReference type="Proteomes" id="UP000751190">
    <property type="component" value="Unassembled WGS sequence"/>
</dbReference>
<feature type="transmembrane region" description="Helical" evidence="10">
    <location>
        <begin position="415"/>
        <end position="435"/>
    </location>
</feature>
<comment type="caution">
    <text evidence="11">The sequence shown here is derived from an EMBL/GenBank/DDBJ whole genome shotgun (WGS) entry which is preliminary data.</text>
</comment>
<evidence type="ECO:0000256" key="9">
    <source>
        <dbReference type="SAM" id="MobiDB-lite"/>
    </source>
</evidence>
<accession>A0A8J5XSA5</accession>
<comment type="similarity">
    <text evidence="7">Belongs to the fluoride channel Fluc/FEX (TC 1.A.43) family.</text>
</comment>
<gene>
    <name evidence="11" type="ORF">KFE25_009209</name>
</gene>
<feature type="transmembrane region" description="Helical" evidence="10">
    <location>
        <begin position="450"/>
        <end position="470"/>
    </location>
</feature>
<keyword evidence="6 10" id="KW-0472">Membrane</keyword>
<evidence type="ECO:0000256" key="4">
    <source>
        <dbReference type="ARBA" id="ARBA00022692"/>
    </source>
</evidence>
<dbReference type="EMBL" id="JAGTXO010000001">
    <property type="protein sequence ID" value="KAG8470788.1"/>
    <property type="molecule type" value="Genomic_DNA"/>
</dbReference>
<keyword evidence="4 10" id="KW-0812">Transmembrane</keyword>
<dbReference type="PANTHER" id="PTHR28259">
    <property type="entry name" value="FLUORIDE EXPORT PROTEIN 1-RELATED"/>
    <property type="match status" value="1"/>
</dbReference>
<organism evidence="11 12">
    <name type="scientific">Diacronema lutheri</name>
    <name type="common">Unicellular marine alga</name>
    <name type="synonym">Monochrysis lutheri</name>
    <dbReference type="NCBI Taxonomy" id="2081491"/>
    <lineage>
        <taxon>Eukaryota</taxon>
        <taxon>Haptista</taxon>
        <taxon>Haptophyta</taxon>
        <taxon>Pavlovophyceae</taxon>
        <taxon>Pavlovales</taxon>
        <taxon>Pavlovaceae</taxon>
        <taxon>Diacronema</taxon>
    </lineage>
</organism>
<feature type="region of interest" description="Disordered" evidence="9">
    <location>
        <begin position="1"/>
        <end position="25"/>
    </location>
</feature>
<evidence type="ECO:0000256" key="5">
    <source>
        <dbReference type="ARBA" id="ARBA00022989"/>
    </source>
</evidence>